<organism evidence="11 12">
    <name type="scientific">Luteolibacter luteus</name>
    <dbReference type="NCBI Taxonomy" id="2728835"/>
    <lineage>
        <taxon>Bacteria</taxon>
        <taxon>Pseudomonadati</taxon>
        <taxon>Verrucomicrobiota</taxon>
        <taxon>Verrucomicrobiia</taxon>
        <taxon>Verrucomicrobiales</taxon>
        <taxon>Verrucomicrobiaceae</taxon>
        <taxon>Luteolibacter</taxon>
    </lineage>
</organism>
<evidence type="ECO:0000256" key="1">
    <source>
        <dbReference type="ARBA" id="ARBA00004651"/>
    </source>
</evidence>
<feature type="transmembrane region" description="Helical" evidence="9">
    <location>
        <begin position="174"/>
        <end position="191"/>
    </location>
</feature>
<protein>
    <submittedName>
        <fullName evidence="11">MotA/TolQ/ExbB proton channel family protein</fullName>
    </submittedName>
</protein>
<accession>A0A858RLL0</accession>
<dbReference type="PANTHER" id="PTHR30625:SF15">
    <property type="entry name" value="BIOPOLYMER TRANSPORT PROTEIN EXBB"/>
    <property type="match status" value="1"/>
</dbReference>
<dbReference type="RefSeq" id="WP_169455669.1">
    <property type="nucleotide sequence ID" value="NZ_CP051774.1"/>
</dbReference>
<dbReference type="PANTHER" id="PTHR30625">
    <property type="entry name" value="PROTEIN TOLQ"/>
    <property type="match status" value="1"/>
</dbReference>
<name>A0A858RLL0_9BACT</name>
<evidence type="ECO:0000256" key="2">
    <source>
        <dbReference type="ARBA" id="ARBA00022448"/>
    </source>
</evidence>
<keyword evidence="2 8" id="KW-0813">Transport</keyword>
<dbReference type="InterPro" id="IPR002898">
    <property type="entry name" value="MotA_ExbB_proton_chnl"/>
</dbReference>
<evidence type="ECO:0000256" key="9">
    <source>
        <dbReference type="SAM" id="Phobius"/>
    </source>
</evidence>
<reference evidence="11 12" key="1">
    <citation type="submission" date="2020-04" db="EMBL/GenBank/DDBJ databases">
        <title>Luteolibacter sp. G-1-1-1 isolated from soil.</title>
        <authorList>
            <person name="Dahal R.H."/>
        </authorList>
    </citation>
    <scope>NUCLEOTIDE SEQUENCE [LARGE SCALE GENOMIC DNA]</scope>
    <source>
        <strain evidence="11 12">G-1-1-1</strain>
    </source>
</reference>
<dbReference type="Pfam" id="PF01618">
    <property type="entry name" value="MotA_ExbB"/>
    <property type="match status" value="1"/>
</dbReference>
<feature type="transmembrane region" description="Helical" evidence="9">
    <location>
        <begin position="131"/>
        <end position="154"/>
    </location>
</feature>
<comment type="subcellular location">
    <subcellularLocation>
        <location evidence="1">Cell membrane</location>
        <topology evidence="1">Multi-pass membrane protein</topology>
    </subcellularLocation>
    <subcellularLocation>
        <location evidence="8">Membrane</location>
        <topology evidence="8">Multi-pass membrane protein</topology>
    </subcellularLocation>
</comment>
<dbReference type="Proteomes" id="UP000501812">
    <property type="component" value="Chromosome"/>
</dbReference>
<feature type="domain" description="MotA/TolQ/ExbB proton channel" evidence="10">
    <location>
        <begin position="98"/>
        <end position="204"/>
    </location>
</feature>
<keyword evidence="5 8" id="KW-0653">Protein transport</keyword>
<keyword evidence="3" id="KW-1003">Cell membrane</keyword>
<proteinExistence type="inferred from homology"/>
<comment type="similarity">
    <text evidence="8">Belongs to the exbB/tolQ family.</text>
</comment>
<dbReference type="GO" id="GO:0017038">
    <property type="term" value="P:protein import"/>
    <property type="evidence" value="ECO:0007669"/>
    <property type="project" value="TreeGrafter"/>
</dbReference>
<keyword evidence="12" id="KW-1185">Reference proteome</keyword>
<evidence type="ECO:0000256" key="3">
    <source>
        <dbReference type="ARBA" id="ARBA00022475"/>
    </source>
</evidence>
<dbReference type="AlphaFoldDB" id="A0A858RLL0"/>
<sequence length="232" mass="24653">MPDPSSVPLLAINFQAIRDFFHDGGIFMYALALTSFVALAAIVFKVLSLRREAVIPAQLERDLDQLGQRAANGQAEGLISRFGEGSTLARLCGVAVEHRGKSRADITEAVQASAKDEIVQLNSGMTILDTVITVAPLFGLLGTASGLVVIFQGLGETTDHDIVARGIARALDNTIVGLAIAVPAVVAHGWFSRRIEVLTSRLEMLLAKVARTLEGAPVPASQPNLPRVPEKP</sequence>
<evidence type="ECO:0000259" key="10">
    <source>
        <dbReference type="Pfam" id="PF01618"/>
    </source>
</evidence>
<keyword evidence="4 9" id="KW-0812">Transmembrane</keyword>
<keyword evidence="7 9" id="KW-0472">Membrane</keyword>
<evidence type="ECO:0000256" key="5">
    <source>
        <dbReference type="ARBA" id="ARBA00022927"/>
    </source>
</evidence>
<evidence type="ECO:0000256" key="7">
    <source>
        <dbReference type="ARBA" id="ARBA00023136"/>
    </source>
</evidence>
<dbReference type="EMBL" id="CP051774">
    <property type="protein sequence ID" value="QJE97269.1"/>
    <property type="molecule type" value="Genomic_DNA"/>
</dbReference>
<feature type="transmembrane region" description="Helical" evidence="9">
    <location>
        <begin position="26"/>
        <end position="47"/>
    </location>
</feature>
<evidence type="ECO:0000313" key="11">
    <source>
        <dbReference type="EMBL" id="QJE97269.1"/>
    </source>
</evidence>
<evidence type="ECO:0000256" key="8">
    <source>
        <dbReference type="RuleBase" id="RU004057"/>
    </source>
</evidence>
<dbReference type="KEGG" id="luo:HHL09_16225"/>
<evidence type="ECO:0000313" key="12">
    <source>
        <dbReference type="Proteomes" id="UP000501812"/>
    </source>
</evidence>
<dbReference type="GO" id="GO:0005886">
    <property type="term" value="C:plasma membrane"/>
    <property type="evidence" value="ECO:0007669"/>
    <property type="project" value="UniProtKB-SubCell"/>
</dbReference>
<evidence type="ECO:0000256" key="6">
    <source>
        <dbReference type="ARBA" id="ARBA00022989"/>
    </source>
</evidence>
<keyword evidence="6 9" id="KW-1133">Transmembrane helix</keyword>
<gene>
    <name evidence="11" type="ORF">HHL09_16225</name>
</gene>
<evidence type="ECO:0000256" key="4">
    <source>
        <dbReference type="ARBA" id="ARBA00022692"/>
    </source>
</evidence>
<dbReference type="InterPro" id="IPR050790">
    <property type="entry name" value="ExbB/TolQ_transport"/>
</dbReference>